<dbReference type="AlphaFoldDB" id="A0A6J4JXD1"/>
<sequence>MPRFPHAESLHLPATFARYVPGRPHPDGRRYLPLLVFDVGTDVPIGVVDRHHLVDPELEGKRGTARLVFLLSTVTLQPEGEQHQALVPEPASRGMASTAPEAFGRVIAVPTWEEQRGTLAYESLYTELLLDIGLGVVGVRTAATAPDLEQSLGKPRLEQGDWIRVGRSRIDILGFEPSAARTPGA</sequence>
<protein>
    <submittedName>
        <fullName evidence="1">Uncharacterized protein</fullName>
    </submittedName>
</protein>
<gene>
    <name evidence="1" type="ORF">AVDCRST_MAG26-4016</name>
</gene>
<proteinExistence type="predicted"/>
<name>A0A6J4JXD1_9CHLR</name>
<reference evidence="1" key="1">
    <citation type="submission" date="2020-02" db="EMBL/GenBank/DDBJ databases">
        <authorList>
            <person name="Meier V. D."/>
        </authorList>
    </citation>
    <scope>NUCLEOTIDE SEQUENCE</scope>
    <source>
        <strain evidence="1">AVDCRST_MAG26</strain>
    </source>
</reference>
<organism evidence="1">
    <name type="scientific">uncultured Chloroflexia bacterium</name>
    <dbReference type="NCBI Taxonomy" id="1672391"/>
    <lineage>
        <taxon>Bacteria</taxon>
        <taxon>Bacillati</taxon>
        <taxon>Chloroflexota</taxon>
        <taxon>Chloroflexia</taxon>
        <taxon>environmental samples</taxon>
    </lineage>
</organism>
<evidence type="ECO:0000313" key="1">
    <source>
        <dbReference type="EMBL" id="CAA9289951.1"/>
    </source>
</evidence>
<dbReference type="EMBL" id="CADCTK010000937">
    <property type="protein sequence ID" value="CAA9289951.1"/>
    <property type="molecule type" value="Genomic_DNA"/>
</dbReference>
<accession>A0A6J4JXD1</accession>